<dbReference type="Pfam" id="PF11618">
    <property type="entry name" value="C2-C2_1"/>
    <property type="match status" value="1"/>
</dbReference>
<dbReference type="GO" id="GO:1905515">
    <property type="term" value="P:non-motile cilium assembly"/>
    <property type="evidence" value="ECO:0007669"/>
    <property type="project" value="TreeGrafter"/>
</dbReference>
<dbReference type="PANTHER" id="PTHR14240:SF1">
    <property type="entry name" value="PROTEIN FANTOM-RELATED"/>
    <property type="match status" value="1"/>
</dbReference>
<feature type="coiled-coil region" evidence="6">
    <location>
        <begin position="109"/>
        <end position="143"/>
    </location>
</feature>
<keyword evidence="10" id="KW-1185">Reference proteome</keyword>
<feature type="region of interest" description="Disordered" evidence="7">
    <location>
        <begin position="16"/>
        <end position="37"/>
    </location>
</feature>
<keyword evidence="3 6" id="KW-0175">Coiled coil</keyword>
<evidence type="ECO:0000256" key="1">
    <source>
        <dbReference type="ARBA" id="ARBA00004138"/>
    </source>
</evidence>
<dbReference type="GO" id="GO:0005856">
    <property type="term" value="C:cytoskeleton"/>
    <property type="evidence" value="ECO:0007669"/>
    <property type="project" value="UniProtKB-ARBA"/>
</dbReference>
<evidence type="ECO:0000256" key="5">
    <source>
        <dbReference type="ARBA" id="ARBA00023273"/>
    </source>
</evidence>
<feature type="compositionally biased region" description="Basic and acidic residues" evidence="7">
    <location>
        <begin position="933"/>
        <end position="967"/>
    </location>
</feature>
<dbReference type="FunFam" id="2.60.40.150:FF:000073">
    <property type="entry name" value="protein fantom isoform X1"/>
    <property type="match status" value="1"/>
</dbReference>
<dbReference type="PROSITE" id="PS50004">
    <property type="entry name" value="C2"/>
    <property type="match status" value="1"/>
</dbReference>
<dbReference type="AlphaFoldDB" id="A0AA88MQ23"/>
<dbReference type="Pfam" id="PF18111">
    <property type="entry name" value="RPGR1_C"/>
    <property type="match status" value="1"/>
</dbReference>
<feature type="region of interest" description="Disordered" evidence="7">
    <location>
        <begin position="161"/>
        <end position="198"/>
    </location>
</feature>
<evidence type="ECO:0000259" key="8">
    <source>
        <dbReference type="PROSITE" id="PS50004"/>
    </source>
</evidence>
<feature type="coiled-coil region" evidence="6">
    <location>
        <begin position="498"/>
        <end position="571"/>
    </location>
</feature>
<feature type="coiled-coil region" evidence="6">
    <location>
        <begin position="313"/>
        <end position="454"/>
    </location>
</feature>
<evidence type="ECO:0000313" key="10">
    <source>
        <dbReference type="Proteomes" id="UP001187415"/>
    </source>
</evidence>
<keyword evidence="4" id="KW-0969">Cilium</keyword>
<comment type="similarity">
    <text evidence="2">Belongs to the RPGRIP1 family.</text>
</comment>
<dbReference type="InterPro" id="IPR000008">
    <property type="entry name" value="C2_dom"/>
</dbReference>
<dbReference type="GO" id="GO:0046548">
    <property type="term" value="P:retinal rod cell development"/>
    <property type="evidence" value="ECO:0007669"/>
    <property type="project" value="TreeGrafter"/>
</dbReference>
<dbReference type="PANTHER" id="PTHR14240">
    <property type="entry name" value="RETINITIS PIGMENTOSA GTPASE REGULATOR-INTERACTING PROTEIN"/>
    <property type="match status" value="1"/>
</dbReference>
<dbReference type="Gene3D" id="2.60.40.150">
    <property type="entry name" value="C2 domain"/>
    <property type="match status" value="3"/>
</dbReference>
<evidence type="ECO:0000256" key="3">
    <source>
        <dbReference type="ARBA" id="ARBA00023054"/>
    </source>
</evidence>
<comment type="caution">
    <text evidence="9">The sequence shown here is derived from an EMBL/GenBank/DDBJ whole genome shotgun (WGS) entry which is preliminary data.</text>
</comment>
<dbReference type="InterPro" id="IPR031139">
    <property type="entry name" value="RPGRIP1_fam"/>
</dbReference>
<feature type="region of interest" description="Disordered" evidence="7">
    <location>
        <begin position="1249"/>
        <end position="1268"/>
    </location>
</feature>
<gene>
    <name evidence="9" type="ORF">Q5P01_013076</name>
</gene>
<sequence>MITLIDETAGDVPVKDTTVDVSRPAAGPQDSSCNQNARTRQVVSRMPREELEDRFLRLQDDTLLLKQHIHKQDDKIKKLGTKLMRLVKDRGRMEQLAAGGNHPVSRVRDVAMEEMVEELQEKVRALQNEKEGLKQRLLVAKQQLMNSQSRRPAVYGHVQSRVNSGLKKLRDDTPSPSRPKSTRSLERGGRPPTGQLPRYGHSLLEEARADIRNLENVIESQRSQMEQMEAASELLREELEKKEAEYEENLLQVRQQQTSKLRSHVNSNVMMMKLQKQLTDRSSIVTELEGRFRHLQESQQTLKASHDEAVLKVEELLVQLKDERMKNLDLEKQLQSLIISKIKMDQLQERISEVEQERDLLKENNEKLVNSALDISQQQKWQIREQQLRLQIAQLEAALKADLVDKNEILDKIKAERETSEKLTEENKKLQIQFLEQKQQIEELNKRLEFCSRKRDYDATELTEALLHMKSHKSQKSRDLGFLLEVEEGGSSNTESSIRELRATHAETIQELEKTRNLLSMESKISKDYKAELEAVLRKMESDKVDYKQKLERQAQLLDTRAAKIKKLEAQLRDIAYGTKTYVFKPDVTDEDDVGEFDEVLHLEHGENLLELQIVSATLSPSALETLGDCKPFTFFTYSFYLFELHSTPVVMGHEPKYDFTSKYVVSMDDRFLDYIHRCSLTVELHQALGLDWKTLATGQIRLQLLLEKDGKIHGTIPLVGLSDEVRSFGSVEYWLRLRIPMTETIRLYKERQKAVGYISTALSEEARPHNSRWNELLITIQRCRDLRSSTSQTPSPYVVYKLFDFPDYPTATVHNCCDPHFNDLKSYSVLIDADLDNYLNSEEIQFYVFDYREEQIDTYLGKASVPLLCLAQDKRVTGVFELSDPSGRPAGCIEVTLEWKFAYLPSSGSTASIEKPKLIREETLTEETVEQEPERPSENGKKKGKLLTDKDLEEILHEREEARDPFNRSTFLSSKAPRPKRRQKMRVKEGAAAKKVTFVDSIAGGEQVVSEVTPAPQSAAEEEDDEDESHLSEGQLVPASSQSYSDDSEVSEEIMEDEALAAKEDQSESTQSDSDDCIVQATGRKPSDRVQVDVLSLSLRPESRVARDSSVVRLFVEYFFLDLPTEETPMSLPKPPKGKSINFNYSKVIPLDAENNEERRRLMREVLQGKNPQMERIWFMVVSEPPEEEEQERECEDVGVTFLRIPDILEKGQDLTEISLSVVDVDDSSEVVGSLTVSVEGLEALQAIMEDQDPPKGTPVSSVRPST</sequence>
<protein>
    <recommendedName>
        <fullName evidence="8">C2 domain-containing protein</fullName>
    </recommendedName>
</protein>
<feature type="domain" description="C2" evidence="8">
    <location>
        <begin position="757"/>
        <end position="881"/>
    </location>
</feature>
<feature type="region of interest" description="Disordered" evidence="7">
    <location>
        <begin position="1007"/>
        <end position="1086"/>
    </location>
</feature>
<feature type="coiled-coil region" evidence="6">
    <location>
        <begin position="204"/>
        <end position="256"/>
    </location>
</feature>
<feature type="compositionally biased region" description="Acidic residues" evidence="7">
    <location>
        <begin position="1047"/>
        <end position="1060"/>
    </location>
</feature>
<reference evidence="9" key="1">
    <citation type="submission" date="2023-07" db="EMBL/GenBank/DDBJ databases">
        <title>Chromosome-level Genome Assembly of Striped Snakehead (Channa striata).</title>
        <authorList>
            <person name="Liu H."/>
        </authorList>
    </citation>
    <scope>NUCLEOTIDE SEQUENCE</scope>
    <source>
        <strain evidence="9">Gz</strain>
        <tissue evidence="9">Muscle</tissue>
    </source>
</reference>
<dbReference type="SUPFAM" id="SSF49562">
    <property type="entry name" value="C2 domain (Calcium/lipid-binding domain, CaLB)"/>
    <property type="match status" value="2"/>
</dbReference>
<proteinExistence type="inferred from homology"/>
<dbReference type="SMART" id="SM00239">
    <property type="entry name" value="C2"/>
    <property type="match status" value="1"/>
</dbReference>
<dbReference type="Pfam" id="PF00168">
    <property type="entry name" value="C2"/>
    <property type="match status" value="1"/>
</dbReference>
<evidence type="ECO:0000256" key="4">
    <source>
        <dbReference type="ARBA" id="ARBA00023069"/>
    </source>
</evidence>
<feature type="region of interest" description="Disordered" evidence="7">
    <location>
        <begin position="923"/>
        <end position="991"/>
    </location>
</feature>
<keyword evidence="5" id="KW-0966">Cell projection</keyword>
<organism evidence="9 10">
    <name type="scientific">Channa striata</name>
    <name type="common">Snakehead murrel</name>
    <name type="synonym">Ophicephalus striatus</name>
    <dbReference type="NCBI Taxonomy" id="64152"/>
    <lineage>
        <taxon>Eukaryota</taxon>
        <taxon>Metazoa</taxon>
        <taxon>Chordata</taxon>
        <taxon>Craniata</taxon>
        <taxon>Vertebrata</taxon>
        <taxon>Euteleostomi</taxon>
        <taxon>Actinopterygii</taxon>
        <taxon>Neopterygii</taxon>
        <taxon>Teleostei</taxon>
        <taxon>Neoteleostei</taxon>
        <taxon>Acanthomorphata</taxon>
        <taxon>Anabantaria</taxon>
        <taxon>Anabantiformes</taxon>
        <taxon>Channoidei</taxon>
        <taxon>Channidae</taxon>
        <taxon>Channa</taxon>
    </lineage>
</organism>
<dbReference type="InterPro" id="IPR021656">
    <property type="entry name" value="C2-C2_1"/>
</dbReference>
<accession>A0AA88MQ23</accession>
<evidence type="ECO:0000313" key="9">
    <source>
        <dbReference type="EMBL" id="KAK2842876.1"/>
    </source>
</evidence>
<dbReference type="EMBL" id="JAUPFM010000009">
    <property type="protein sequence ID" value="KAK2842876.1"/>
    <property type="molecule type" value="Genomic_DNA"/>
</dbReference>
<evidence type="ECO:0000256" key="2">
    <source>
        <dbReference type="ARBA" id="ARBA00006042"/>
    </source>
</evidence>
<name>A0AA88MQ23_CHASR</name>
<dbReference type="Proteomes" id="UP001187415">
    <property type="component" value="Unassembled WGS sequence"/>
</dbReference>
<dbReference type="CDD" id="cd00030">
    <property type="entry name" value="C2"/>
    <property type="match status" value="1"/>
</dbReference>
<evidence type="ECO:0000256" key="7">
    <source>
        <dbReference type="SAM" id="MobiDB-lite"/>
    </source>
</evidence>
<dbReference type="InterPro" id="IPR041091">
    <property type="entry name" value="RPGRIP1_C"/>
</dbReference>
<dbReference type="InterPro" id="IPR035892">
    <property type="entry name" value="C2_domain_sf"/>
</dbReference>
<evidence type="ECO:0000256" key="6">
    <source>
        <dbReference type="SAM" id="Coils"/>
    </source>
</evidence>
<comment type="subcellular location">
    <subcellularLocation>
        <location evidence="1">Cell projection</location>
        <location evidence="1">Cilium</location>
    </subcellularLocation>
</comment>
<dbReference type="GO" id="GO:0032391">
    <property type="term" value="C:photoreceptor connecting cilium"/>
    <property type="evidence" value="ECO:0007669"/>
    <property type="project" value="TreeGrafter"/>
</dbReference>